<reference evidence="1 2" key="1">
    <citation type="submission" date="2019-04" db="EMBL/GenBank/DDBJ databases">
        <title>Whole Genome Sequencing of Pectobacterium punjabense SS95.</title>
        <authorList>
            <person name="Sarfraz S."/>
            <person name="Oulghazi S."/>
            <person name="Roques C."/>
            <person name="Vandecasteele C."/>
            <person name="Faure D."/>
        </authorList>
    </citation>
    <scope>NUCLEOTIDE SEQUENCE [LARGE SCALE GENOMIC DNA]</scope>
    <source>
        <strain evidence="1 2">SS95</strain>
    </source>
</reference>
<name>A0ABX6KZM8_9GAMM</name>
<sequence length="61" mass="7024">MRDILSLTEGQPLAGQIRSRRICPSLAACLKLELFRLYNVVNKTGVEFPPRLFTVDLTYWL</sequence>
<evidence type="ECO:0000313" key="2">
    <source>
        <dbReference type="Proteomes" id="UP000502681"/>
    </source>
</evidence>
<dbReference type="EMBL" id="CP038498">
    <property type="protein sequence ID" value="QJA19504.1"/>
    <property type="molecule type" value="Genomic_DNA"/>
</dbReference>
<dbReference type="Proteomes" id="UP000502681">
    <property type="component" value="Chromosome"/>
</dbReference>
<evidence type="ECO:0000313" key="1">
    <source>
        <dbReference type="EMBL" id="QJA19504.1"/>
    </source>
</evidence>
<gene>
    <name evidence="1" type="ORF">E2566_05995</name>
</gene>
<keyword evidence="2" id="KW-1185">Reference proteome</keyword>
<organism evidence="1 2">
    <name type="scientific">Pectobacterium punjabense</name>
    <dbReference type="NCBI Taxonomy" id="2108399"/>
    <lineage>
        <taxon>Bacteria</taxon>
        <taxon>Pseudomonadati</taxon>
        <taxon>Pseudomonadota</taxon>
        <taxon>Gammaproteobacteria</taxon>
        <taxon>Enterobacterales</taxon>
        <taxon>Pectobacteriaceae</taxon>
        <taxon>Pectobacterium</taxon>
    </lineage>
</organism>
<proteinExistence type="predicted"/>
<protein>
    <submittedName>
        <fullName evidence="1">Uncharacterized protein</fullName>
    </submittedName>
</protein>
<accession>A0ABX6KZM8</accession>